<evidence type="ECO:0000256" key="1">
    <source>
        <dbReference type="SAM" id="MobiDB-lite"/>
    </source>
</evidence>
<evidence type="ECO:0000313" key="3">
    <source>
        <dbReference type="Proteomes" id="UP001318321"/>
    </source>
</evidence>
<feature type="compositionally biased region" description="Low complexity" evidence="1">
    <location>
        <begin position="151"/>
        <end position="165"/>
    </location>
</feature>
<proteinExistence type="predicted"/>
<dbReference type="RefSeq" id="WP_167112642.1">
    <property type="nucleotide sequence ID" value="NZ_JAAQTO010000017.1"/>
</dbReference>
<reference evidence="2 3" key="1">
    <citation type="submission" date="2020-03" db="EMBL/GenBank/DDBJ databases">
        <title>Identification of Halomonas strains.</title>
        <authorList>
            <person name="Xiao Z."/>
            <person name="Dong F."/>
            <person name="Wang Z."/>
            <person name="Zhao J.-Y."/>
        </authorList>
    </citation>
    <scope>NUCLEOTIDE SEQUENCE [LARGE SCALE GENOMIC DNA]</scope>
    <source>
        <strain evidence="2 3">DX6</strain>
    </source>
</reference>
<protein>
    <submittedName>
        <fullName evidence="2">Uncharacterized protein</fullName>
    </submittedName>
</protein>
<comment type="caution">
    <text evidence="2">The sequence shown here is derived from an EMBL/GenBank/DDBJ whole genome shotgun (WGS) entry which is preliminary data.</text>
</comment>
<organism evidence="2 3">
    <name type="scientific">Billgrantia bachuensis</name>
    <dbReference type="NCBI Taxonomy" id="2717286"/>
    <lineage>
        <taxon>Bacteria</taxon>
        <taxon>Pseudomonadati</taxon>
        <taxon>Pseudomonadota</taxon>
        <taxon>Gammaproteobacteria</taxon>
        <taxon>Oceanospirillales</taxon>
        <taxon>Halomonadaceae</taxon>
        <taxon>Billgrantia</taxon>
    </lineage>
</organism>
<dbReference type="Proteomes" id="UP001318321">
    <property type="component" value="Unassembled WGS sequence"/>
</dbReference>
<keyword evidence="3" id="KW-1185">Reference proteome</keyword>
<sequence length="165" mass="17597">MEFDVQKFTSAAFSPRTDEVPVEALRPFFKGLSAKQKPKWKVRGLTGAELALCNEAQARNRNRNAIAEGMLSGVDDKVAEAVKALLGADGKVPDELAKRIEMLVIASVEPACTHQVAVKLAEAFPVEFNQLTNEIVKLTGQGGEPGKPKRSSGTKTSSSPSSSAT</sequence>
<feature type="region of interest" description="Disordered" evidence="1">
    <location>
        <begin position="138"/>
        <end position="165"/>
    </location>
</feature>
<evidence type="ECO:0000313" key="2">
    <source>
        <dbReference type="EMBL" id="NIC05267.1"/>
    </source>
</evidence>
<accession>A0ABX0PST5</accession>
<gene>
    <name evidence="2" type="ORF">HBJ55_07505</name>
</gene>
<dbReference type="EMBL" id="JAAQTO010000017">
    <property type="protein sequence ID" value="NIC05267.1"/>
    <property type="molecule type" value="Genomic_DNA"/>
</dbReference>
<name>A0ABX0PST5_9GAMM</name>